<evidence type="ECO:0000313" key="1">
    <source>
        <dbReference type="EMBL" id="QHT32504.1"/>
    </source>
</evidence>
<name>A0A6C0ETJ0_9ZZZZ</name>
<dbReference type="EMBL" id="MN738944">
    <property type="protein sequence ID" value="QHT32504.1"/>
    <property type="molecule type" value="Genomic_DNA"/>
</dbReference>
<evidence type="ECO:0008006" key="2">
    <source>
        <dbReference type="Google" id="ProtNLM"/>
    </source>
</evidence>
<organism evidence="1">
    <name type="scientific">viral metagenome</name>
    <dbReference type="NCBI Taxonomy" id="1070528"/>
    <lineage>
        <taxon>unclassified sequences</taxon>
        <taxon>metagenomes</taxon>
        <taxon>organismal metagenomes</taxon>
    </lineage>
</organism>
<reference evidence="1" key="1">
    <citation type="journal article" date="2020" name="Nature">
        <title>Giant virus diversity and host interactions through global metagenomics.</title>
        <authorList>
            <person name="Schulz F."/>
            <person name="Roux S."/>
            <person name="Paez-Espino D."/>
            <person name="Jungbluth S."/>
            <person name="Walsh D.A."/>
            <person name="Denef V.J."/>
            <person name="McMahon K.D."/>
            <person name="Konstantinidis K.T."/>
            <person name="Eloe-Fadrosh E.A."/>
            <person name="Kyrpides N.C."/>
            <person name="Woyke T."/>
        </authorList>
    </citation>
    <scope>NUCLEOTIDE SEQUENCE</scope>
    <source>
        <strain evidence="1">GVMAG-M-3300009161-30</strain>
    </source>
</reference>
<protein>
    <recommendedName>
        <fullName evidence="2">C2H2-type domain-containing protein</fullName>
    </recommendedName>
</protein>
<accession>A0A6C0ETJ0</accession>
<proteinExistence type="predicted"/>
<sequence length="369" mass="43345">MLFHFVSIRKKKVKYLQKKRFRNNFINLKYRVKMITPITPITPKFICDKCVFITGNKKDFNRHLLTSKHIHDKEMIKKNPLPIQSKLFTCICSKTYKHQSGLCIHKKKCSMLKAKVEVVEVVEVVEELKEKEHEGITIKMSDIQNAIPNMDMSLIFSFMKDTQEFKQIMLEQSNIILEQNKIMSDLVGKVGNTTINNTQNNHFNLQFFLNDTCKGAMNVKDFLNFINVDLEDIEYIGTHGYVAGISRIFTKNLARLGKYEKPIWVTDEKRETIMYKEDGEWKKDDDHIKMNKISVAIEFKCIKALTIWRELNPDWRENDKKGEFLNIMNGCVFGGELKTKTIFYHPPDKDQKAKIVRNMIQHLKIPKKN</sequence>
<dbReference type="AlphaFoldDB" id="A0A6C0ETJ0"/>